<dbReference type="EMBL" id="BBIO01000001">
    <property type="protein sequence ID" value="GAK43887.1"/>
    <property type="molecule type" value="Genomic_DNA"/>
</dbReference>
<dbReference type="Proteomes" id="UP000028702">
    <property type="component" value="Unassembled WGS sequence"/>
</dbReference>
<organism evidence="1 2">
    <name type="scientific">Tepidicaulis marinus</name>
    <dbReference type="NCBI Taxonomy" id="1333998"/>
    <lineage>
        <taxon>Bacteria</taxon>
        <taxon>Pseudomonadati</taxon>
        <taxon>Pseudomonadota</taxon>
        <taxon>Alphaproteobacteria</taxon>
        <taxon>Hyphomicrobiales</taxon>
        <taxon>Parvibaculaceae</taxon>
        <taxon>Tepidicaulis</taxon>
    </lineage>
</organism>
<accession>A0A081B769</accession>
<keyword evidence="2" id="KW-1185">Reference proteome</keyword>
<evidence type="ECO:0000313" key="2">
    <source>
        <dbReference type="Proteomes" id="UP000028702"/>
    </source>
</evidence>
<proteinExistence type="predicted"/>
<reference evidence="1 2" key="1">
    <citation type="submission" date="2014-07" db="EMBL/GenBank/DDBJ databases">
        <title>Tepidicaulis marinum gen. nov., sp. nov., a novel marine bacterium denitrifying nitrate to nitrous oxide strictly under microaerobic conditions.</title>
        <authorList>
            <person name="Takeuchi M."/>
            <person name="Yamagishi T."/>
            <person name="Kamagata Y."/>
            <person name="Oshima K."/>
            <person name="Hattori M."/>
            <person name="Katayama T."/>
            <person name="Hanada S."/>
            <person name="Tamaki H."/>
            <person name="Marumo K."/>
            <person name="Maeda H."/>
            <person name="Nedachi M."/>
            <person name="Iwasaki W."/>
            <person name="Suwa Y."/>
            <person name="Sakata S."/>
        </authorList>
    </citation>
    <scope>NUCLEOTIDE SEQUENCE [LARGE SCALE GENOMIC DNA]</scope>
    <source>
        <strain evidence="1 2">MA2</strain>
    </source>
</reference>
<evidence type="ECO:0000313" key="1">
    <source>
        <dbReference type="EMBL" id="GAK43887.1"/>
    </source>
</evidence>
<name>A0A081B769_9HYPH</name>
<sequence length="59" mass="6155">MPAAGQRKMKAAARLLQNNPRLVALPPALCLCAPLGPVGGMKALFSRPLEPAFGMLRAA</sequence>
<protein>
    <submittedName>
        <fullName evidence="1">Uncharacterized protein</fullName>
    </submittedName>
</protein>
<gene>
    <name evidence="1" type="ORF">M2A_0386</name>
</gene>
<comment type="caution">
    <text evidence="1">The sequence shown here is derived from an EMBL/GenBank/DDBJ whole genome shotgun (WGS) entry which is preliminary data.</text>
</comment>
<dbReference type="AlphaFoldDB" id="A0A081B769"/>